<dbReference type="GO" id="GO:0005829">
    <property type="term" value="C:cytosol"/>
    <property type="evidence" value="ECO:0007669"/>
    <property type="project" value="TreeGrafter"/>
</dbReference>
<keyword evidence="4" id="KW-1185">Reference proteome</keyword>
<dbReference type="Proteomes" id="UP000708208">
    <property type="component" value="Unassembled WGS sequence"/>
</dbReference>
<proteinExistence type="inferred from homology"/>
<evidence type="ECO:0000256" key="1">
    <source>
        <dbReference type="ARBA" id="ARBA00009085"/>
    </source>
</evidence>
<dbReference type="Pfam" id="PF00443">
    <property type="entry name" value="UCH"/>
    <property type="match status" value="1"/>
</dbReference>
<dbReference type="OrthoDB" id="2248014at2759"/>
<dbReference type="InterPro" id="IPR050164">
    <property type="entry name" value="Peptidase_C19"/>
</dbReference>
<evidence type="ECO:0000313" key="3">
    <source>
        <dbReference type="EMBL" id="CAG7720109.1"/>
    </source>
</evidence>
<accession>A0A8J2P145</accession>
<reference evidence="3" key="1">
    <citation type="submission" date="2021-06" db="EMBL/GenBank/DDBJ databases">
        <authorList>
            <person name="Hodson N. C."/>
            <person name="Mongue J. A."/>
            <person name="Jaron S. K."/>
        </authorList>
    </citation>
    <scope>NUCLEOTIDE SEQUENCE</scope>
</reference>
<gene>
    <name evidence="3" type="ORF">AFUS01_LOCUS9397</name>
</gene>
<evidence type="ECO:0000313" key="4">
    <source>
        <dbReference type="Proteomes" id="UP000708208"/>
    </source>
</evidence>
<dbReference type="PANTHER" id="PTHR24006">
    <property type="entry name" value="UBIQUITIN CARBOXYL-TERMINAL HYDROLASE"/>
    <property type="match status" value="1"/>
</dbReference>
<name>A0A8J2P145_9HEXA</name>
<dbReference type="InterPro" id="IPR001394">
    <property type="entry name" value="Peptidase_C19_UCH"/>
</dbReference>
<organism evidence="3 4">
    <name type="scientific">Allacma fusca</name>
    <dbReference type="NCBI Taxonomy" id="39272"/>
    <lineage>
        <taxon>Eukaryota</taxon>
        <taxon>Metazoa</taxon>
        <taxon>Ecdysozoa</taxon>
        <taxon>Arthropoda</taxon>
        <taxon>Hexapoda</taxon>
        <taxon>Collembola</taxon>
        <taxon>Symphypleona</taxon>
        <taxon>Sminthuridae</taxon>
        <taxon>Allacma</taxon>
    </lineage>
</organism>
<feature type="domain" description="USP" evidence="2">
    <location>
        <begin position="1"/>
        <end position="207"/>
    </location>
</feature>
<comment type="similarity">
    <text evidence="1">Belongs to the peptidase C19 family.</text>
</comment>
<feature type="non-terminal residue" evidence="3">
    <location>
        <position position="1"/>
    </location>
</feature>
<sequence>MNSGLQCLLNTPPLIKLFHEKKAQPTVKERRDSTGLVHSLQNLFHYYWNPNEAGLNMQDFVKSMQGVYKDFDDYQQHDCQEFLLALLSKLDEKIKKALGNDRSRISQIIPKCFQFMIQSELTCSLCNFIKKEHQCFSSVPLSFPPAPYGRGSPTTPYDIYGLLTYFVNTENLDKDNCWQCSDCGLKKSATRSQAFCSLPNYLVIHLK</sequence>
<dbReference type="GO" id="GO:0005634">
    <property type="term" value="C:nucleus"/>
    <property type="evidence" value="ECO:0007669"/>
    <property type="project" value="TreeGrafter"/>
</dbReference>
<dbReference type="AlphaFoldDB" id="A0A8J2P145"/>
<dbReference type="InterPro" id="IPR028889">
    <property type="entry name" value="USP"/>
</dbReference>
<dbReference type="GO" id="GO:0004843">
    <property type="term" value="F:cysteine-type deubiquitinase activity"/>
    <property type="evidence" value="ECO:0007669"/>
    <property type="project" value="InterPro"/>
</dbReference>
<dbReference type="EMBL" id="CAJVCH010067446">
    <property type="protein sequence ID" value="CAG7720109.1"/>
    <property type="molecule type" value="Genomic_DNA"/>
</dbReference>
<evidence type="ECO:0000259" key="2">
    <source>
        <dbReference type="PROSITE" id="PS50235"/>
    </source>
</evidence>
<protein>
    <recommendedName>
        <fullName evidence="2">USP domain-containing protein</fullName>
    </recommendedName>
</protein>
<dbReference type="PROSITE" id="PS50235">
    <property type="entry name" value="USP_3"/>
    <property type="match status" value="1"/>
</dbReference>
<comment type="caution">
    <text evidence="3">The sequence shown here is derived from an EMBL/GenBank/DDBJ whole genome shotgun (WGS) entry which is preliminary data.</text>
</comment>
<dbReference type="GO" id="GO:0016579">
    <property type="term" value="P:protein deubiquitination"/>
    <property type="evidence" value="ECO:0007669"/>
    <property type="project" value="InterPro"/>
</dbReference>
<dbReference type="CDD" id="cd02257">
    <property type="entry name" value="Peptidase_C19"/>
    <property type="match status" value="1"/>
</dbReference>